<keyword evidence="2" id="KW-1185">Reference proteome</keyword>
<evidence type="ECO:0000313" key="2">
    <source>
        <dbReference type="Proteomes" id="UP000318081"/>
    </source>
</evidence>
<organism evidence="1 2">
    <name type="scientific">Stieleria magnilauensis</name>
    <dbReference type="NCBI Taxonomy" id="2527963"/>
    <lineage>
        <taxon>Bacteria</taxon>
        <taxon>Pseudomonadati</taxon>
        <taxon>Planctomycetota</taxon>
        <taxon>Planctomycetia</taxon>
        <taxon>Pirellulales</taxon>
        <taxon>Pirellulaceae</taxon>
        <taxon>Stieleria</taxon>
    </lineage>
</organism>
<dbReference type="EMBL" id="CP036432">
    <property type="protein sequence ID" value="QDV85811.1"/>
    <property type="molecule type" value="Genomic_DNA"/>
</dbReference>
<reference evidence="1 2" key="1">
    <citation type="submission" date="2019-02" db="EMBL/GenBank/DDBJ databases">
        <title>Deep-cultivation of Planctomycetes and their phenomic and genomic characterization uncovers novel biology.</title>
        <authorList>
            <person name="Wiegand S."/>
            <person name="Jogler M."/>
            <person name="Boedeker C."/>
            <person name="Pinto D."/>
            <person name="Vollmers J."/>
            <person name="Rivas-Marin E."/>
            <person name="Kohn T."/>
            <person name="Peeters S.H."/>
            <person name="Heuer A."/>
            <person name="Rast P."/>
            <person name="Oberbeckmann S."/>
            <person name="Bunk B."/>
            <person name="Jeske O."/>
            <person name="Meyerdierks A."/>
            <person name="Storesund J.E."/>
            <person name="Kallscheuer N."/>
            <person name="Luecker S."/>
            <person name="Lage O.M."/>
            <person name="Pohl T."/>
            <person name="Merkel B.J."/>
            <person name="Hornburger P."/>
            <person name="Mueller R.-W."/>
            <person name="Bruemmer F."/>
            <person name="Labrenz M."/>
            <person name="Spormann A.M."/>
            <person name="Op den Camp H."/>
            <person name="Overmann J."/>
            <person name="Amann R."/>
            <person name="Jetten M.S.M."/>
            <person name="Mascher T."/>
            <person name="Medema M.H."/>
            <person name="Devos D.P."/>
            <person name="Kaster A.-K."/>
            <person name="Ovreas L."/>
            <person name="Rohde M."/>
            <person name="Galperin M.Y."/>
            <person name="Jogler C."/>
        </authorList>
    </citation>
    <scope>NUCLEOTIDE SEQUENCE [LARGE SCALE GENOMIC DNA]</scope>
    <source>
        <strain evidence="1 2">TBK1r</strain>
    </source>
</reference>
<dbReference type="Proteomes" id="UP000318081">
    <property type="component" value="Chromosome"/>
</dbReference>
<accession>A0ABX5XVL1</accession>
<evidence type="ECO:0000313" key="1">
    <source>
        <dbReference type="EMBL" id="QDV85811.1"/>
    </source>
</evidence>
<name>A0ABX5XVL1_9BACT</name>
<evidence type="ECO:0008006" key="3">
    <source>
        <dbReference type="Google" id="ProtNLM"/>
    </source>
</evidence>
<protein>
    <recommendedName>
        <fullName evidence="3">Twin-arginine translocation signal domain-containing protein</fullName>
    </recommendedName>
</protein>
<sequence>MDCVLETWEAAATEFTGLRLAAGCFPRQQGHPEQIECFHNDSRRKFLVNGAAVAGAGAGLFAGTLAAQEQAAKDAAKP</sequence>
<gene>
    <name evidence="1" type="ORF">TBK1r_48270</name>
</gene>
<proteinExistence type="predicted"/>